<gene>
    <name evidence="2" type="ORF">SAMN04489858_101414</name>
</gene>
<dbReference type="RefSeq" id="WP_090732087.1">
    <property type="nucleotide sequence ID" value="NZ_FOHO01000001.1"/>
</dbReference>
<proteinExistence type="predicted"/>
<reference evidence="2 3" key="1">
    <citation type="submission" date="2016-10" db="EMBL/GenBank/DDBJ databases">
        <authorList>
            <person name="de Groot N.N."/>
        </authorList>
    </citation>
    <scope>NUCLEOTIDE SEQUENCE [LARGE SCALE GENOMIC DNA]</scope>
    <source>
        <strain evidence="2 3">DSM 17862</strain>
    </source>
</reference>
<sequence>MQRFLTSSAVALIAGAVPALAEVTPGQVWTNLASYYSDMGYDIAIGSRDEAGQNLTLNDVTITTEADYGKTVITVPKINLTQTGDARVRTEFDGDILLTSEATGEDAEDLPAFDIVISMPGNEMVSSGEPEDMLHEVTYPTLKMALDLGDEIVTDAEAPFLITVNDVTGTYRAVEDAGRLLTYDFKAAGLDLAVSMNEPEGEDGQPGEGKITANAKVDGLSSTGSMTIPEGDFNMAERPDQALEAGMKADGTFAMGGIDGTANYSGTNAEGAAESGDVTYTAGKSDLVFSMSGDGLTYEVGAEGSQMEIASSDLPFPVGYAIESAKGALTFPISAADAPQPFTLSYALEGLTLADAIWNLFDPQEQLPRDPANLMLDLSGTALVRQSLFDPSFGQQMQDYAEQMETAEPGTEIAPPPSPFQPKALTINKLSLQAVGVDAQVTGDLTLPETEGQMPFGTVEGSFTGVNGLLDKLVSMGLLPQEQVMGARMMIAMFARPAEDNPEQLNTTLELREDGSIFANGQQVK</sequence>
<protein>
    <recommendedName>
        <fullName evidence="4">DUF2125 domain-containing protein</fullName>
    </recommendedName>
</protein>
<feature type="chain" id="PRO_5011469148" description="DUF2125 domain-containing protein" evidence="1">
    <location>
        <begin position="22"/>
        <end position="525"/>
    </location>
</feature>
<evidence type="ECO:0000313" key="2">
    <source>
        <dbReference type="EMBL" id="SES76573.1"/>
    </source>
</evidence>
<dbReference type="Pfam" id="PF09898">
    <property type="entry name" value="DUF2125"/>
    <property type="match status" value="1"/>
</dbReference>
<dbReference type="STRING" id="364199.SAMN04489858_101414"/>
<evidence type="ECO:0008006" key="4">
    <source>
        <dbReference type="Google" id="ProtNLM"/>
    </source>
</evidence>
<dbReference type="OrthoDB" id="7791409at2"/>
<dbReference type="InterPro" id="IPR018666">
    <property type="entry name" value="DUF2125"/>
</dbReference>
<accession>A0A1H9Z6T7</accession>
<evidence type="ECO:0000313" key="3">
    <source>
        <dbReference type="Proteomes" id="UP000199180"/>
    </source>
</evidence>
<dbReference type="Proteomes" id="UP000199180">
    <property type="component" value="Unassembled WGS sequence"/>
</dbReference>
<keyword evidence="1" id="KW-0732">Signal</keyword>
<feature type="signal peptide" evidence="1">
    <location>
        <begin position="1"/>
        <end position="21"/>
    </location>
</feature>
<evidence type="ECO:0000256" key="1">
    <source>
        <dbReference type="SAM" id="SignalP"/>
    </source>
</evidence>
<name>A0A1H9Z6T7_9RHOB</name>
<organism evidence="2 3">
    <name type="scientific">Paracoccus homiensis</name>
    <dbReference type="NCBI Taxonomy" id="364199"/>
    <lineage>
        <taxon>Bacteria</taxon>
        <taxon>Pseudomonadati</taxon>
        <taxon>Pseudomonadota</taxon>
        <taxon>Alphaproteobacteria</taxon>
        <taxon>Rhodobacterales</taxon>
        <taxon>Paracoccaceae</taxon>
        <taxon>Paracoccus</taxon>
    </lineage>
</organism>
<dbReference type="AlphaFoldDB" id="A0A1H9Z6T7"/>
<keyword evidence="3" id="KW-1185">Reference proteome</keyword>
<dbReference type="EMBL" id="FOHO01000001">
    <property type="protein sequence ID" value="SES76573.1"/>
    <property type="molecule type" value="Genomic_DNA"/>
</dbReference>